<accession>A0A8J4UTX0</accession>
<sequence length="99" mass="10902">MQPEGEGKDVKCEVYQQNEQQNCSSICAGHSVIKSCEFDNLVKQRDRFLNSVDISGHAARDNFIPPRGGTLISGDSELRDGETDAVGVLTKHKLRVIDV</sequence>
<protein>
    <submittedName>
        <fullName evidence="1">Uncharacterized protein</fullName>
    </submittedName>
</protein>
<keyword evidence="2" id="KW-1185">Reference proteome</keyword>
<dbReference type="Proteomes" id="UP000727407">
    <property type="component" value="Unassembled WGS sequence"/>
</dbReference>
<gene>
    <name evidence="1" type="ORF">DAT39_004196</name>
</gene>
<name>A0A8J4UTX0_CLAMG</name>
<reference evidence="1" key="1">
    <citation type="submission" date="2020-07" db="EMBL/GenBank/DDBJ databases">
        <title>Clarias magur genome sequencing, assembly and annotation.</title>
        <authorList>
            <person name="Kushwaha B."/>
            <person name="Kumar R."/>
            <person name="Das P."/>
            <person name="Joshi C.G."/>
            <person name="Kumar D."/>
            <person name="Nagpure N.S."/>
            <person name="Pandey M."/>
            <person name="Agarwal S."/>
            <person name="Srivastava S."/>
            <person name="Singh M."/>
            <person name="Sahoo L."/>
            <person name="Jayasankar P."/>
            <person name="Meher P.K."/>
            <person name="Koringa P.G."/>
            <person name="Iquebal M.A."/>
            <person name="Das S.P."/>
            <person name="Bit A."/>
            <person name="Patnaik S."/>
            <person name="Patel N."/>
            <person name="Shah T.M."/>
            <person name="Hinsu A."/>
            <person name="Jena J.K."/>
        </authorList>
    </citation>
    <scope>NUCLEOTIDE SEQUENCE</scope>
    <source>
        <strain evidence="1">CIFAMagur01</strain>
        <tissue evidence="1">Testis</tissue>
    </source>
</reference>
<comment type="caution">
    <text evidence="1">The sequence shown here is derived from an EMBL/GenBank/DDBJ whole genome shotgun (WGS) entry which is preliminary data.</text>
</comment>
<organism evidence="1 2">
    <name type="scientific">Clarias magur</name>
    <name type="common">Asian catfish</name>
    <name type="synonym">Macropteronotus magur</name>
    <dbReference type="NCBI Taxonomy" id="1594786"/>
    <lineage>
        <taxon>Eukaryota</taxon>
        <taxon>Metazoa</taxon>
        <taxon>Chordata</taxon>
        <taxon>Craniata</taxon>
        <taxon>Vertebrata</taxon>
        <taxon>Euteleostomi</taxon>
        <taxon>Actinopterygii</taxon>
        <taxon>Neopterygii</taxon>
        <taxon>Teleostei</taxon>
        <taxon>Ostariophysi</taxon>
        <taxon>Siluriformes</taxon>
        <taxon>Clariidae</taxon>
        <taxon>Clarias</taxon>
    </lineage>
</organism>
<dbReference type="EMBL" id="QNUK01000038">
    <property type="protein sequence ID" value="KAF5906037.1"/>
    <property type="molecule type" value="Genomic_DNA"/>
</dbReference>
<evidence type="ECO:0000313" key="2">
    <source>
        <dbReference type="Proteomes" id="UP000727407"/>
    </source>
</evidence>
<proteinExistence type="predicted"/>
<evidence type="ECO:0000313" key="1">
    <source>
        <dbReference type="EMBL" id="KAF5906037.1"/>
    </source>
</evidence>
<dbReference type="AlphaFoldDB" id="A0A8J4UTX0"/>